<evidence type="ECO:0000256" key="10">
    <source>
        <dbReference type="PIRSR" id="PIRSR602401-1"/>
    </source>
</evidence>
<dbReference type="Pfam" id="PF00067">
    <property type="entry name" value="p450"/>
    <property type="match status" value="1"/>
</dbReference>
<gene>
    <name evidence="12" type="ORF">HUJ06_025571</name>
</gene>
<comment type="cofactor">
    <cofactor evidence="1 10">
        <name>heme</name>
        <dbReference type="ChEBI" id="CHEBI:30413"/>
    </cofactor>
</comment>
<protein>
    <submittedName>
        <fullName evidence="12">Uncharacterized protein</fullName>
    </submittedName>
</protein>
<keyword evidence="6" id="KW-1133">Transmembrane helix</keyword>
<dbReference type="PANTHER" id="PTHR47947:SF26">
    <property type="entry name" value="CYTOCHROME P450"/>
    <property type="match status" value="1"/>
</dbReference>
<comment type="similarity">
    <text evidence="11">Belongs to the cytochrome P450 family.</text>
</comment>
<evidence type="ECO:0000256" key="4">
    <source>
        <dbReference type="ARBA" id="ARBA00022692"/>
    </source>
</evidence>
<evidence type="ECO:0000313" key="13">
    <source>
        <dbReference type="Proteomes" id="UP000607653"/>
    </source>
</evidence>
<evidence type="ECO:0000256" key="5">
    <source>
        <dbReference type="ARBA" id="ARBA00022723"/>
    </source>
</evidence>
<name>A0A822Y3A2_NELNU</name>
<dbReference type="PRINTS" id="PR00463">
    <property type="entry name" value="EP450I"/>
</dbReference>
<dbReference type="AlphaFoldDB" id="A0A822Y3A2"/>
<dbReference type="PANTHER" id="PTHR47947">
    <property type="entry name" value="CYTOCHROME P450 82C3-RELATED"/>
    <property type="match status" value="1"/>
</dbReference>
<proteinExistence type="inferred from homology"/>
<comment type="subcellular location">
    <subcellularLocation>
        <location evidence="2">Membrane</location>
    </subcellularLocation>
</comment>
<dbReference type="GO" id="GO:0016020">
    <property type="term" value="C:membrane"/>
    <property type="evidence" value="ECO:0007669"/>
    <property type="project" value="UniProtKB-SubCell"/>
</dbReference>
<evidence type="ECO:0000256" key="8">
    <source>
        <dbReference type="ARBA" id="ARBA00023004"/>
    </source>
</evidence>
<dbReference type="EMBL" id="DUZY01000001">
    <property type="protein sequence ID" value="DAD24108.1"/>
    <property type="molecule type" value="Genomic_DNA"/>
</dbReference>
<dbReference type="GO" id="GO:0005506">
    <property type="term" value="F:iron ion binding"/>
    <property type="evidence" value="ECO:0007669"/>
    <property type="project" value="InterPro"/>
</dbReference>
<keyword evidence="9" id="KW-0472">Membrane</keyword>
<sequence length="181" mass="20532">MKKAQEELDIQVGRERIVEESDIENLKYLQAIIKETFRLYPAVPLSAPHISTEDCTVAGFYVPSGTRLVTNIWKIQRDPAVWMDPSNFNPERFLTRHTNLDVWGQHFELIPFGSGRRSCPGINLALRVVNLTLGRLLQGFEFATPSDAPVDMKEKAGLTNLKATPLQILLTPRFPSKFYGF</sequence>
<keyword evidence="7 11" id="KW-0560">Oxidoreductase</keyword>
<dbReference type="InterPro" id="IPR002401">
    <property type="entry name" value="Cyt_P450_E_grp-I"/>
</dbReference>
<organism evidence="12 13">
    <name type="scientific">Nelumbo nucifera</name>
    <name type="common">Sacred lotus</name>
    <dbReference type="NCBI Taxonomy" id="4432"/>
    <lineage>
        <taxon>Eukaryota</taxon>
        <taxon>Viridiplantae</taxon>
        <taxon>Streptophyta</taxon>
        <taxon>Embryophyta</taxon>
        <taxon>Tracheophyta</taxon>
        <taxon>Spermatophyta</taxon>
        <taxon>Magnoliopsida</taxon>
        <taxon>Proteales</taxon>
        <taxon>Nelumbonaceae</taxon>
        <taxon>Nelumbo</taxon>
    </lineage>
</organism>
<accession>A0A822Y3A2</accession>
<evidence type="ECO:0000256" key="2">
    <source>
        <dbReference type="ARBA" id="ARBA00004370"/>
    </source>
</evidence>
<evidence type="ECO:0000256" key="3">
    <source>
        <dbReference type="ARBA" id="ARBA00022617"/>
    </source>
</evidence>
<dbReference type="PRINTS" id="PR00385">
    <property type="entry name" value="P450"/>
</dbReference>
<dbReference type="GO" id="GO:0016705">
    <property type="term" value="F:oxidoreductase activity, acting on paired donors, with incorporation or reduction of molecular oxygen"/>
    <property type="evidence" value="ECO:0007669"/>
    <property type="project" value="InterPro"/>
</dbReference>
<keyword evidence="3 10" id="KW-0349">Heme</keyword>
<dbReference type="GO" id="GO:0020037">
    <property type="term" value="F:heme binding"/>
    <property type="evidence" value="ECO:0007669"/>
    <property type="project" value="InterPro"/>
</dbReference>
<keyword evidence="8 10" id="KW-0408">Iron</keyword>
<dbReference type="InterPro" id="IPR001128">
    <property type="entry name" value="Cyt_P450"/>
</dbReference>
<keyword evidence="13" id="KW-1185">Reference proteome</keyword>
<dbReference type="SUPFAM" id="SSF48264">
    <property type="entry name" value="Cytochrome P450"/>
    <property type="match status" value="1"/>
</dbReference>
<comment type="caution">
    <text evidence="12">The sequence shown here is derived from an EMBL/GenBank/DDBJ whole genome shotgun (WGS) entry which is preliminary data.</text>
</comment>
<dbReference type="InterPro" id="IPR036396">
    <property type="entry name" value="Cyt_P450_sf"/>
</dbReference>
<dbReference type="GO" id="GO:0004497">
    <property type="term" value="F:monooxygenase activity"/>
    <property type="evidence" value="ECO:0007669"/>
    <property type="project" value="UniProtKB-KW"/>
</dbReference>
<evidence type="ECO:0000256" key="1">
    <source>
        <dbReference type="ARBA" id="ARBA00001971"/>
    </source>
</evidence>
<dbReference type="InterPro" id="IPR050651">
    <property type="entry name" value="Plant_Cytochrome_P450_Monoox"/>
</dbReference>
<dbReference type="Gene3D" id="1.10.630.10">
    <property type="entry name" value="Cytochrome P450"/>
    <property type="match status" value="1"/>
</dbReference>
<dbReference type="PROSITE" id="PS00086">
    <property type="entry name" value="CYTOCHROME_P450"/>
    <property type="match status" value="1"/>
</dbReference>
<feature type="binding site" description="axial binding residue" evidence="10">
    <location>
        <position position="119"/>
    </location>
    <ligand>
        <name>heme</name>
        <dbReference type="ChEBI" id="CHEBI:30413"/>
    </ligand>
    <ligandPart>
        <name>Fe</name>
        <dbReference type="ChEBI" id="CHEBI:18248"/>
    </ligandPart>
</feature>
<evidence type="ECO:0000256" key="6">
    <source>
        <dbReference type="ARBA" id="ARBA00022989"/>
    </source>
</evidence>
<evidence type="ECO:0000256" key="11">
    <source>
        <dbReference type="RuleBase" id="RU000461"/>
    </source>
</evidence>
<evidence type="ECO:0000313" key="12">
    <source>
        <dbReference type="EMBL" id="DAD24108.1"/>
    </source>
</evidence>
<evidence type="ECO:0000256" key="7">
    <source>
        <dbReference type="ARBA" id="ARBA00023002"/>
    </source>
</evidence>
<dbReference type="Proteomes" id="UP000607653">
    <property type="component" value="Unassembled WGS sequence"/>
</dbReference>
<keyword evidence="5 10" id="KW-0479">Metal-binding</keyword>
<keyword evidence="4" id="KW-0812">Transmembrane</keyword>
<evidence type="ECO:0000256" key="9">
    <source>
        <dbReference type="ARBA" id="ARBA00023136"/>
    </source>
</evidence>
<keyword evidence="11" id="KW-0503">Monooxygenase</keyword>
<reference evidence="12 13" key="1">
    <citation type="journal article" date="2020" name="Mol. Biol. Evol.">
        <title>Distinct Expression and Methylation Patterns for Genes with Different Fates following a Single Whole-Genome Duplication in Flowering Plants.</title>
        <authorList>
            <person name="Shi T."/>
            <person name="Rahmani R.S."/>
            <person name="Gugger P.F."/>
            <person name="Wang M."/>
            <person name="Li H."/>
            <person name="Zhang Y."/>
            <person name="Li Z."/>
            <person name="Wang Q."/>
            <person name="Van de Peer Y."/>
            <person name="Marchal K."/>
            <person name="Chen J."/>
        </authorList>
    </citation>
    <scope>NUCLEOTIDE SEQUENCE [LARGE SCALE GENOMIC DNA]</scope>
    <source>
        <tissue evidence="12">Leaf</tissue>
    </source>
</reference>
<dbReference type="InterPro" id="IPR017972">
    <property type="entry name" value="Cyt_P450_CS"/>
</dbReference>